<protein>
    <submittedName>
        <fullName evidence="4">GGDEF domain-containing protein</fullName>
        <ecNumber evidence="4">2.7.7.65</ecNumber>
    </submittedName>
</protein>
<evidence type="ECO:0000313" key="4">
    <source>
        <dbReference type="EMBL" id="MEQ3552347.1"/>
    </source>
</evidence>
<dbReference type="InterPro" id="IPR029787">
    <property type="entry name" value="Nucleotide_cyclase"/>
</dbReference>
<dbReference type="InterPro" id="IPR043128">
    <property type="entry name" value="Rev_trsase/Diguanyl_cyclase"/>
</dbReference>
<dbReference type="SMART" id="SM00267">
    <property type="entry name" value="GGDEF"/>
    <property type="match status" value="1"/>
</dbReference>
<keyword evidence="4" id="KW-0808">Transferase</keyword>
<feature type="transmembrane region" description="Helical" evidence="2">
    <location>
        <begin position="213"/>
        <end position="244"/>
    </location>
</feature>
<feature type="domain" description="GGDEF" evidence="3">
    <location>
        <begin position="287"/>
        <end position="440"/>
    </location>
</feature>
<dbReference type="GO" id="GO:0052621">
    <property type="term" value="F:diguanylate cyclase activity"/>
    <property type="evidence" value="ECO:0007669"/>
    <property type="project" value="UniProtKB-EC"/>
</dbReference>
<keyword evidence="2" id="KW-0472">Membrane</keyword>
<dbReference type="Proteomes" id="UP001494902">
    <property type="component" value="Unassembled WGS sequence"/>
</dbReference>
<feature type="transmembrane region" description="Helical" evidence="2">
    <location>
        <begin position="167"/>
        <end position="193"/>
    </location>
</feature>
<dbReference type="NCBIfam" id="TIGR00254">
    <property type="entry name" value="GGDEF"/>
    <property type="match status" value="1"/>
</dbReference>
<name>A0ABV1KD12_9PSEU</name>
<keyword evidence="2" id="KW-1133">Transmembrane helix</keyword>
<evidence type="ECO:0000256" key="1">
    <source>
        <dbReference type="SAM" id="MobiDB-lite"/>
    </source>
</evidence>
<dbReference type="Gene3D" id="3.30.70.270">
    <property type="match status" value="1"/>
</dbReference>
<dbReference type="RefSeq" id="WP_349299414.1">
    <property type="nucleotide sequence ID" value="NZ_JBEDNQ010000007.1"/>
</dbReference>
<dbReference type="EMBL" id="JBEDNQ010000007">
    <property type="protein sequence ID" value="MEQ3552347.1"/>
    <property type="molecule type" value="Genomic_DNA"/>
</dbReference>
<dbReference type="PROSITE" id="PS50887">
    <property type="entry name" value="GGDEF"/>
    <property type="match status" value="1"/>
</dbReference>
<keyword evidence="2" id="KW-0812">Transmembrane</keyword>
<proteinExistence type="predicted"/>
<gene>
    <name evidence="4" type="ORF">WIS52_17880</name>
</gene>
<evidence type="ECO:0000259" key="3">
    <source>
        <dbReference type="PROSITE" id="PS50887"/>
    </source>
</evidence>
<dbReference type="InterPro" id="IPR050469">
    <property type="entry name" value="Diguanylate_Cyclase"/>
</dbReference>
<dbReference type="PANTHER" id="PTHR45138">
    <property type="entry name" value="REGULATORY COMPONENTS OF SENSORY TRANSDUCTION SYSTEM"/>
    <property type="match status" value="1"/>
</dbReference>
<feature type="transmembrane region" description="Helical" evidence="2">
    <location>
        <begin position="91"/>
        <end position="116"/>
    </location>
</feature>
<feature type="region of interest" description="Disordered" evidence="1">
    <location>
        <begin position="368"/>
        <end position="392"/>
    </location>
</feature>
<dbReference type="Pfam" id="PF00990">
    <property type="entry name" value="GGDEF"/>
    <property type="match status" value="1"/>
</dbReference>
<organism evidence="4 5">
    <name type="scientific">Pseudonocardia nematodicida</name>
    <dbReference type="NCBI Taxonomy" id="1206997"/>
    <lineage>
        <taxon>Bacteria</taxon>
        <taxon>Bacillati</taxon>
        <taxon>Actinomycetota</taxon>
        <taxon>Actinomycetes</taxon>
        <taxon>Pseudonocardiales</taxon>
        <taxon>Pseudonocardiaceae</taxon>
        <taxon>Pseudonocardia</taxon>
    </lineage>
</organism>
<feature type="transmembrane region" description="Helical" evidence="2">
    <location>
        <begin position="136"/>
        <end position="155"/>
    </location>
</feature>
<reference evidence="4 5" key="1">
    <citation type="submission" date="2024-03" db="EMBL/GenBank/DDBJ databases">
        <title>Draft genome sequence of Pseudonocardia nematodicida JCM 31783.</title>
        <authorList>
            <person name="Butdee W."/>
            <person name="Duangmal K."/>
        </authorList>
    </citation>
    <scope>NUCLEOTIDE SEQUENCE [LARGE SCALE GENOMIC DNA]</scope>
    <source>
        <strain evidence="4 5">JCM 31783</strain>
    </source>
</reference>
<evidence type="ECO:0000313" key="5">
    <source>
        <dbReference type="Proteomes" id="UP001494902"/>
    </source>
</evidence>
<dbReference type="CDD" id="cd01949">
    <property type="entry name" value="GGDEF"/>
    <property type="match status" value="1"/>
</dbReference>
<keyword evidence="4" id="KW-0548">Nucleotidyltransferase</keyword>
<evidence type="ECO:0000256" key="2">
    <source>
        <dbReference type="SAM" id="Phobius"/>
    </source>
</evidence>
<dbReference type="InterPro" id="IPR000160">
    <property type="entry name" value="GGDEF_dom"/>
</dbReference>
<dbReference type="SUPFAM" id="SSF55073">
    <property type="entry name" value="Nucleotide cyclase"/>
    <property type="match status" value="1"/>
</dbReference>
<dbReference type="EC" id="2.7.7.65" evidence="4"/>
<comment type="caution">
    <text evidence="4">The sequence shown here is derived from an EMBL/GenBank/DDBJ whole genome shotgun (WGS) entry which is preliminary data.</text>
</comment>
<feature type="transmembrane region" description="Helical" evidence="2">
    <location>
        <begin position="23"/>
        <end position="45"/>
    </location>
</feature>
<sequence>MTSPPARFREVTRWPVWRTPHQLIGAIVVVEVLASALVVAGLWALPLPTGPTLFTMATLCVGGVLHTELVSGIERIRRYAMDTHHVNLTSVWTFAAALLLPPALAALVVAIVYGHLFVRVQRPVPPPERRPTYRALYNASTIVLAVHAAAGVVAATEPGGIYAGLPYPLTIVLALLAFTVVNTCLVLGAIAIVNPEARFMQILFGGDDLNLELATLCLGALVASALTAIGPVAALLVLPPILALHRTILVRQLREKADTDAKTGLLNHAAWHLRGSHALQVAERESRQAALLILDLDHFKEINDTHGHLYGDQVLASIARVLREELRDHDLVGRFGGEEFVVLLPRLSGHDGRDEVVHIAERLRRRVGGGSMATGPDGPTIPAARTEGTPTIGPRAVTVSIGGAVFPRDGGGITALLEVADSALYAAKKAGRDTVRIGPPPFPTAERA</sequence>
<accession>A0ABV1KD12</accession>
<dbReference type="PANTHER" id="PTHR45138:SF9">
    <property type="entry name" value="DIGUANYLATE CYCLASE DGCM-RELATED"/>
    <property type="match status" value="1"/>
</dbReference>
<keyword evidence="5" id="KW-1185">Reference proteome</keyword>